<gene>
    <name evidence="2" type="ORF">K458DRAFT_329533</name>
</gene>
<dbReference type="AlphaFoldDB" id="A0A6G1JGF2"/>
<feature type="region of interest" description="Disordered" evidence="1">
    <location>
        <begin position="1"/>
        <end position="36"/>
    </location>
</feature>
<protein>
    <submittedName>
        <fullName evidence="2">Uncharacterized protein</fullName>
    </submittedName>
</protein>
<dbReference type="OrthoDB" id="21214at2759"/>
<sequence>MSTAIALQNMSPHAHQDGGMRHRQTSKANGQVSVSTDERDVWLGTPHDAQTSSLPLDSKALVPTNTYWVSPHGMLTKNITILDLTKDMDVPYSGLTDAYKAEVKKTLKDHSFTPAFTCHRNSWLGLSYTITDDQNELVADWKHPWSSVGEAILTFPETSPHSSHPINLRNKRWGLRTESFVVESQLFFWESDSYWHSTNMTLYKIYGSGENERKKEVGKYAQKWWGGFVTGGTVVVDEKEIDGCVACLTLCVVLKKKRQRAAERRSGAAE</sequence>
<proteinExistence type="predicted"/>
<name>A0A6G1JGF2_9PLEO</name>
<evidence type="ECO:0000313" key="3">
    <source>
        <dbReference type="Proteomes" id="UP000799291"/>
    </source>
</evidence>
<keyword evidence="3" id="KW-1185">Reference proteome</keyword>
<accession>A0A6G1JGF2</accession>
<dbReference type="Proteomes" id="UP000799291">
    <property type="component" value="Unassembled WGS sequence"/>
</dbReference>
<organism evidence="2 3">
    <name type="scientific">Lentithecium fluviatile CBS 122367</name>
    <dbReference type="NCBI Taxonomy" id="1168545"/>
    <lineage>
        <taxon>Eukaryota</taxon>
        <taxon>Fungi</taxon>
        <taxon>Dikarya</taxon>
        <taxon>Ascomycota</taxon>
        <taxon>Pezizomycotina</taxon>
        <taxon>Dothideomycetes</taxon>
        <taxon>Pleosporomycetidae</taxon>
        <taxon>Pleosporales</taxon>
        <taxon>Massarineae</taxon>
        <taxon>Lentitheciaceae</taxon>
        <taxon>Lentithecium</taxon>
    </lineage>
</organism>
<feature type="compositionally biased region" description="Polar residues" evidence="1">
    <location>
        <begin position="1"/>
        <end position="11"/>
    </location>
</feature>
<evidence type="ECO:0000313" key="2">
    <source>
        <dbReference type="EMBL" id="KAF2689255.1"/>
    </source>
</evidence>
<feature type="compositionally biased region" description="Polar residues" evidence="1">
    <location>
        <begin position="26"/>
        <end position="35"/>
    </location>
</feature>
<reference evidence="2" key="1">
    <citation type="journal article" date="2020" name="Stud. Mycol.">
        <title>101 Dothideomycetes genomes: a test case for predicting lifestyles and emergence of pathogens.</title>
        <authorList>
            <person name="Haridas S."/>
            <person name="Albert R."/>
            <person name="Binder M."/>
            <person name="Bloem J."/>
            <person name="Labutti K."/>
            <person name="Salamov A."/>
            <person name="Andreopoulos B."/>
            <person name="Baker S."/>
            <person name="Barry K."/>
            <person name="Bills G."/>
            <person name="Bluhm B."/>
            <person name="Cannon C."/>
            <person name="Castanera R."/>
            <person name="Culley D."/>
            <person name="Daum C."/>
            <person name="Ezra D."/>
            <person name="Gonzalez J."/>
            <person name="Henrissat B."/>
            <person name="Kuo A."/>
            <person name="Liang C."/>
            <person name="Lipzen A."/>
            <person name="Lutzoni F."/>
            <person name="Magnuson J."/>
            <person name="Mondo S."/>
            <person name="Nolan M."/>
            <person name="Ohm R."/>
            <person name="Pangilinan J."/>
            <person name="Park H.-J."/>
            <person name="Ramirez L."/>
            <person name="Alfaro M."/>
            <person name="Sun H."/>
            <person name="Tritt A."/>
            <person name="Yoshinaga Y."/>
            <person name="Zwiers L.-H."/>
            <person name="Turgeon B."/>
            <person name="Goodwin S."/>
            <person name="Spatafora J."/>
            <person name="Crous P."/>
            <person name="Grigoriev I."/>
        </authorList>
    </citation>
    <scope>NUCLEOTIDE SEQUENCE</scope>
    <source>
        <strain evidence="2">CBS 122367</strain>
    </source>
</reference>
<dbReference type="EMBL" id="MU005572">
    <property type="protein sequence ID" value="KAF2689255.1"/>
    <property type="molecule type" value="Genomic_DNA"/>
</dbReference>
<evidence type="ECO:0000256" key="1">
    <source>
        <dbReference type="SAM" id="MobiDB-lite"/>
    </source>
</evidence>